<sequence length="1440" mass="156560">MKRIVPEWKSLFPQIKQKIQASRARDTSGWPDEEDEEEEEEAVFLDASPAMTFRGRCAPGHLRCLAVHSSSYSRVAVGFLWGQALGQHRMEAWVETEEREMSRFASFPLEAGYLVERLLFVPGQRLFVGYCSDVALRLYGDLKQQVGLLQRAACPGSVTSMHYSQESGEVITGGVGFIAFWGFWPRPQQLIGVTHLLDWSCCSLQRDTFVRGLATERQSLSLFALCGDAVRAFDYLTKQETRAFAGASSGTLLCCAPCAVQRYLYTGDSAGCVQVWSQDTRSLLQEFRAHARAVTSVLLRPATSTCLTASADGWVKEWSRAGELLHQLLAEPAGVAQMLPLGEDRFVCASPCAFSVWSLPGICGLFNATGCPLRRISRVQCGPGRARLLAVTQDGSVRLLCPVTGQMVLLSWPFLLLEEALDYAYDPGREELFVATGSADVLVLDTARCPCPAKHFLSTSREREDGVLCLEAVTSPGEPCLVFGGHRNGRVSLLSPPRCHAPARKAHDGAVVQMSSLPGGQQAQLCCYGTDHLLSLWRVSWGRRRADLLPLARIRCSRPLLHTRLLPGQVCAVTRDHALLFLGPTGQAVEPERAGAPPIASLDYCAALGLVVTAGPEGTVEVWDSAATLLAEITLGERLSQVCFANPRGDLLANFNGNTYLLPSLHFLPPRYLGALLAQEGQDDAVEEPLPFRPVPLEDAQVVVLPRYHLESLGDDAAPQPGEEPTPVPPGISSKLERPRKRSRIGLQRQMGAPALPKTGTAREPDSRPGVVPEPAGQAPVREEAVLGSTVLPTSQPQPQTPCVTPVLPDWPIAPDGFIPNSVIRGWGCRDGDAPNPDGEESRSFLRHLQGFRETHSESSDTLLLGDSKRKRRERALKGRKGARPGPGIEVQGPELELGAAGPPVEEDLLTQIANSPWLSTKPQVINLESVVGALLRCMAQSCVSVYQMCASALLRLCQAYAIPPHLQDCVQASLLGHTQLEEPDWRRLEGWRSLDLLSLLSASVLPHQARALLDPQAAVRTLVRQLLSKAAMISEKTVLLRRLEAMRTALPPFPSQLLQQVRDNLTEQLELAVPRDAGLAPSEPADSPTDAPDRTSGRILSVDVPGDATSVPREEQGRADSGAGWKAAPQPVRTAPRGRTVTKDDTSTRVKSPAWTQRRRRRRQEGVPEASAGPAPLPCWARAGGLGDDPTALRVYVSKVRSRRRRALLSQLGEGEEEEGGRVKAAPPPTPCDAAWPQGSRAGPSCLSWGGQEGDPETWRDSLYKLISRYGFRSPKVQKGAGWPLDSVPTVSPAPPGPPPLRPPARDPTPGQRVLWKVGLRDPRERPPARFQHELPLPWRLSALTLDPEGESDYGRLELDWATGQGGALQDLPPLRLPPLTPAPRQLGPPPSVQRLSPHLSAAGEREKREHPPPAVLSASRASRAPAWQPADNSLPPTP</sequence>
<feature type="region of interest" description="Disordered" evidence="2">
    <location>
        <begin position="1280"/>
        <end position="1313"/>
    </location>
</feature>
<feature type="compositionally biased region" description="Basic residues" evidence="2">
    <location>
        <begin position="869"/>
        <end position="883"/>
    </location>
</feature>
<feature type="non-terminal residue" evidence="3">
    <location>
        <position position="1"/>
    </location>
</feature>
<accession>A0A8J7NWL4</accession>
<feature type="region of interest" description="Disordered" evidence="2">
    <location>
        <begin position="19"/>
        <end position="39"/>
    </location>
</feature>
<reference evidence="3" key="1">
    <citation type="journal article" date="2021" name="Cell">
        <title>Tracing the genetic footprints of vertebrate landing in non-teleost ray-finned fishes.</title>
        <authorList>
            <person name="Bi X."/>
            <person name="Wang K."/>
            <person name="Yang L."/>
            <person name="Pan H."/>
            <person name="Jiang H."/>
            <person name="Wei Q."/>
            <person name="Fang M."/>
            <person name="Yu H."/>
            <person name="Zhu C."/>
            <person name="Cai Y."/>
            <person name="He Y."/>
            <person name="Gan X."/>
            <person name="Zeng H."/>
            <person name="Yu D."/>
            <person name="Zhu Y."/>
            <person name="Jiang H."/>
            <person name="Qiu Q."/>
            <person name="Yang H."/>
            <person name="Zhang Y.E."/>
            <person name="Wang W."/>
            <person name="Zhu M."/>
            <person name="He S."/>
            <person name="Zhang G."/>
        </authorList>
    </citation>
    <scope>NUCLEOTIDE SEQUENCE</scope>
    <source>
        <strain evidence="3">Allg_001</strain>
    </source>
</reference>
<feature type="region of interest" description="Disordered" evidence="2">
    <location>
        <begin position="1366"/>
        <end position="1440"/>
    </location>
</feature>
<organism evidence="3 4">
    <name type="scientific">Atractosteus spatula</name>
    <name type="common">Alligator gar</name>
    <name type="synonym">Lepisosteus spatula</name>
    <dbReference type="NCBI Taxonomy" id="7917"/>
    <lineage>
        <taxon>Eukaryota</taxon>
        <taxon>Metazoa</taxon>
        <taxon>Chordata</taxon>
        <taxon>Craniata</taxon>
        <taxon>Vertebrata</taxon>
        <taxon>Euteleostomi</taxon>
        <taxon>Actinopterygii</taxon>
        <taxon>Neopterygii</taxon>
        <taxon>Holostei</taxon>
        <taxon>Semionotiformes</taxon>
        <taxon>Lepisosteidae</taxon>
        <taxon>Atractosteus</taxon>
    </lineage>
</organism>
<dbReference type="Gene3D" id="2.130.10.10">
    <property type="entry name" value="YVTN repeat-like/Quinoprotein amine dehydrogenase"/>
    <property type="match status" value="2"/>
</dbReference>
<feature type="region of interest" description="Disordered" evidence="2">
    <location>
        <begin position="868"/>
        <end position="895"/>
    </location>
</feature>
<dbReference type="Pfam" id="PF00400">
    <property type="entry name" value="WD40"/>
    <property type="match status" value="1"/>
</dbReference>
<evidence type="ECO:0000313" key="3">
    <source>
        <dbReference type="EMBL" id="MBN3319125.1"/>
    </source>
</evidence>
<feature type="non-terminal residue" evidence="3">
    <location>
        <position position="1440"/>
    </location>
</feature>
<dbReference type="PROSITE" id="PS50082">
    <property type="entry name" value="WD_REPEATS_2"/>
    <property type="match status" value="1"/>
</dbReference>
<gene>
    <name evidence="3" type="primary">Wdr87</name>
    <name evidence="3" type="ORF">GTO95_0009101</name>
</gene>
<feature type="compositionally biased region" description="Pro residues" evidence="2">
    <location>
        <begin position="1293"/>
        <end position="1308"/>
    </location>
</feature>
<dbReference type="InterPro" id="IPR001680">
    <property type="entry name" value="WD40_rpt"/>
</dbReference>
<dbReference type="EMBL" id="JAAWVO010043183">
    <property type="protein sequence ID" value="MBN3319125.1"/>
    <property type="molecule type" value="Genomic_DNA"/>
</dbReference>
<dbReference type="PANTHER" id="PTHR45532">
    <property type="entry name" value="WD REPEAT-CONTAINING PROTEIN 97"/>
    <property type="match status" value="1"/>
</dbReference>
<dbReference type="SUPFAM" id="SSF50978">
    <property type="entry name" value="WD40 repeat-like"/>
    <property type="match status" value="1"/>
</dbReference>
<keyword evidence="4" id="KW-1185">Reference proteome</keyword>
<evidence type="ECO:0000313" key="4">
    <source>
        <dbReference type="Proteomes" id="UP000736164"/>
    </source>
</evidence>
<dbReference type="InterPro" id="IPR036322">
    <property type="entry name" value="WD40_repeat_dom_sf"/>
</dbReference>
<keyword evidence="1" id="KW-0853">WD repeat</keyword>
<evidence type="ECO:0000256" key="2">
    <source>
        <dbReference type="SAM" id="MobiDB-lite"/>
    </source>
</evidence>
<feature type="region of interest" description="Disordered" evidence="2">
    <location>
        <begin position="713"/>
        <end position="779"/>
    </location>
</feature>
<comment type="caution">
    <text evidence="3">The sequence shown here is derived from an EMBL/GenBank/DDBJ whole genome shotgun (WGS) entry which is preliminary data.</text>
</comment>
<evidence type="ECO:0000256" key="1">
    <source>
        <dbReference type="PROSITE-ProRule" id="PRU00221"/>
    </source>
</evidence>
<protein>
    <submittedName>
        <fullName evidence="3">WDR87 protein</fullName>
    </submittedName>
</protein>
<feature type="repeat" description="WD" evidence="1">
    <location>
        <begin position="287"/>
        <end position="319"/>
    </location>
</feature>
<proteinExistence type="predicted"/>
<dbReference type="InterPro" id="IPR015943">
    <property type="entry name" value="WD40/YVTN_repeat-like_dom_sf"/>
</dbReference>
<dbReference type="PANTHER" id="PTHR45532:SF4">
    <property type="entry name" value="WD REPEAT-CONTAINING PROTEIN 55 HOMOLOG"/>
    <property type="match status" value="1"/>
</dbReference>
<dbReference type="Proteomes" id="UP000736164">
    <property type="component" value="Unassembled WGS sequence"/>
</dbReference>
<dbReference type="SMART" id="SM00320">
    <property type="entry name" value="WD40"/>
    <property type="match status" value="5"/>
</dbReference>
<name>A0A8J7NWL4_ATRSP</name>
<feature type="compositionally biased region" description="Pro residues" evidence="2">
    <location>
        <begin position="1376"/>
        <end position="1393"/>
    </location>
</feature>
<feature type="region of interest" description="Disordered" evidence="2">
    <location>
        <begin position="1076"/>
        <end position="1176"/>
    </location>
</feature>